<proteinExistence type="predicted"/>
<sequence>MFEAYEFPATSQHGESVTLIAFLQFNTNIQANGEAAYRLGPIHFSTMDGRPVDYHCLSGQFFCREGCETFTTDDEVVVNLLKL</sequence>
<accession>A0A1I3FTG6</accession>
<organism evidence="1 2">
    <name type="scientific">Modicisalibacter xianhensis</name>
    <dbReference type="NCBI Taxonomy" id="442341"/>
    <lineage>
        <taxon>Bacteria</taxon>
        <taxon>Pseudomonadati</taxon>
        <taxon>Pseudomonadota</taxon>
        <taxon>Gammaproteobacteria</taxon>
        <taxon>Oceanospirillales</taxon>
        <taxon>Halomonadaceae</taxon>
        <taxon>Modicisalibacter</taxon>
    </lineage>
</organism>
<keyword evidence="2" id="KW-1185">Reference proteome</keyword>
<dbReference type="RefSeq" id="WP_092849999.1">
    <property type="nucleotide sequence ID" value="NZ_FOPY01000021.1"/>
</dbReference>
<evidence type="ECO:0000313" key="2">
    <source>
        <dbReference type="Proteomes" id="UP000199040"/>
    </source>
</evidence>
<evidence type="ECO:0000313" key="1">
    <source>
        <dbReference type="EMBL" id="SFI14489.1"/>
    </source>
</evidence>
<dbReference type="AlphaFoldDB" id="A0A1I3FTG6"/>
<dbReference type="Proteomes" id="UP000199040">
    <property type="component" value="Unassembled WGS sequence"/>
</dbReference>
<name>A0A1I3FTG6_9GAMM</name>
<protein>
    <submittedName>
        <fullName evidence="1">Uncharacterized protein</fullName>
    </submittedName>
</protein>
<gene>
    <name evidence="1" type="ORF">SAMN04487959_12115</name>
</gene>
<dbReference type="EMBL" id="FOPY01000021">
    <property type="protein sequence ID" value="SFI14489.1"/>
    <property type="molecule type" value="Genomic_DNA"/>
</dbReference>
<reference evidence="1 2" key="1">
    <citation type="submission" date="2016-10" db="EMBL/GenBank/DDBJ databases">
        <authorList>
            <person name="de Groot N.N."/>
        </authorList>
    </citation>
    <scope>NUCLEOTIDE SEQUENCE [LARGE SCALE GENOMIC DNA]</scope>
    <source>
        <strain evidence="1 2">CGMCC 1.6848</strain>
    </source>
</reference>